<evidence type="ECO:0000313" key="3">
    <source>
        <dbReference type="Proteomes" id="UP001383192"/>
    </source>
</evidence>
<dbReference type="Proteomes" id="UP001383192">
    <property type="component" value="Unassembled WGS sequence"/>
</dbReference>
<feature type="compositionally biased region" description="Polar residues" evidence="1">
    <location>
        <begin position="221"/>
        <end position="250"/>
    </location>
</feature>
<proteinExistence type="predicted"/>
<feature type="region of interest" description="Disordered" evidence="1">
    <location>
        <begin position="203"/>
        <end position="256"/>
    </location>
</feature>
<dbReference type="EMBL" id="JAYKXP010000003">
    <property type="protein sequence ID" value="KAK7060452.1"/>
    <property type="molecule type" value="Genomic_DNA"/>
</dbReference>
<evidence type="ECO:0000313" key="2">
    <source>
        <dbReference type="EMBL" id="KAK7060452.1"/>
    </source>
</evidence>
<name>A0AAW0E8R2_9AGAR</name>
<keyword evidence="3" id="KW-1185">Reference proteome</keyword>
<dbReference type="PANTHER" id="PTHR38698">
    <property type="entry name" value="EXPRESSED PROTEIN"/>
    <property type="match status" value="1"/>
</dbReference>
<comment type="caution">
    <text evidence="2">The sequence shown here is derived from an EMBL/GenBank/DDBJ whole genome shotgun (WGS) entry which is preliminary data.</text>
</comment>
<dbReference type="AlphaFoldDB" id="A0AAW0E8R2"/>
<dbReference type="Pfam" id="PF17104">
    <property type="entry name" value="YBL010C_LAA2"/>
    <property type="match status" value="1"/>
</dbReference>
<reference evidence="2 3" key="1">
    <citation type="submission" date="2024-01" db="EMBL/GenBank/DDBJ databases">
        <title>A draft genome for a cacao thread blight-causing isolate of Paramarasmius palmivorus.</title>
        <authorList>
            <person name="Baruah I.K."/>
            <person name="Bukari Y."/>
            <person name="Amoako-Attah I."/>
            <person name="Meinhardt L.W."/>
            <person name="Bailey B.A."/>
            <person name="Cohen S.P."/>
        </authorList>
    </citation>
    <scope>NUCLEOTIDE SEQUENCE [LARGE SCALE GENOMIC DNA]</scope>
    <source>
        <strain evidence="2 3">GH-12</strain>
    </source>
</reference>
<dbReference type="InterPro" id="IPR031355">
    <property type="entry name" value="YBL010C/LAA2-like"/>
</dbReference>
<accession>A0AAW0E8R2</accession>
<gene>
    <name evidence="2" type="ORF">VNI00_001217</name>
</gene>
<sequence length="345" mass="37290">MDDDLAFGTAVWGSTEPVSLFPPKQDSAFLPSPSTSAPPSQSEDDFDDFDDFGSAAEVSQDVVDDDDFGDFGDADEIATPADFGSQIPVAGPSRGDWEALSLNPFPGREELTEQINDILDPVWSSIPVSNYLTQDGIRDVEGVNQILMTNESRELYSMLVQSPPPTKPPNWIRSRIRRQHLIALGIPVNLDEVLPAANGKALPPLQITTRPMSAPPGPRNARNSASTPASEANSRAGSPRNSTAARSSQFGPKPRLDGAKIGELLELDIDNLKLQPLPVLERHLNDMKMQTANVSALLTHLLQTRDALQQDSETYNGLIAELIGEAQKNKTGKGRTVTKRGSGMV</sequence>
<feature type="region of interest" description="Disordered" evidence="1">
    <location>
        <begin position="15"/>
        <end position="69"/>
    </location>
</feature>
<organism evidence="2 3">
    <name type="scientific">Paramarasmius palmivorus</name>
    <dbReference type="NCBI Taxonomy" id="297713"/>
    <lineage>
        <taxon>Eukaryota</taxon>
        <taxon>Fungi</taxon>
        <taxon>Dikarya</taxon>
        <taxon>Basidiomycota</taxon>
        <taxon>Agaricomycotina</taxon>
        <taxon>Agaricomycetes</taxon>
        <taxon>Agaricomycetidae</taxon>
        <taxon>Agaricales</taxon>
        <taxon>Marasmiineae</taxon>
        <taxon>Marasmiaceae</taxon>
        <taxon>Paramarasmius</taxon>
    </lineage>
</organism>
<feature type="compositionally biased region" description="Low complexity" evidence="1">
    <location>
        <begin position="31"/>
        <end position="41"/>
    </location>
</feature>
<evidence type="ECO:0000256" key="1">
    <source>
        <dbReference type="SAM" id="MobiDB-lite"/>
    </source>
</evidence>
<dbReference type="PANTHER" id="PTHR38698:SF1">
    <property type="entry name" value="FUNGAL PROTEIN"/>
    <property type="match status" value="1"/>
</dbReference>
<feature type="compositionally biased region" description="Acidic residues" evidence="1">
    <location>
        <begin position="42"/>
        <end position="51"/>
    </location>
</feature>
<protein>
    <submittedName>
        <fullName evidence="2">Uncharacterized protein</fullName>
    </submittedName>
</protein>